<dbReference type="NCBIfam" id="TIGR02532">
    <property type="entry name" value="IV_pilin_GFxxxE"/>
    <property type="match status" value="1"/>
</dbReference>
<comment type="caution">
    <text evidence="2">The sequence shown here is derived from an EMBL/GenBank/DDBJ whole genome shotgun (WGS) entry which is preliminary data.</text>
</comment>
<dbReference type="Pfam" id="PF07963">
    <property type="entry name" value="N_methyl"/>
    <property type="match status" value="1"/>
</dbReference>
<dbReference type="EMBL" id="JMIU01000001">
    <property type="protein sequence ID" value="KDN96478.1"/>
    <property type="molecule type" value="Genomic_DNA"/>
</dbReference>
<dbReference type="Gene3D" id="3.30.700.10">
    <property type="entry name" value="Glycoprotein, Type 4 Pilin"/>
    <property type="match status" value="1"/>
</dbReference>
<dbReference type="PROSITE" id="PS00409">
    <property type="entry name" value="PROKAR_NTER_METHYL"/>
    <property type="match status" value="1"/>
</dbReference>
<name>A0A066ZRN9_HYDMR</name>
<gene>
    <name evidence="2" type="ORF">EI16_09455</name>
</gene>
<dbReference type="SUPFAM" id="SSF54523">
    <property type="entry name" value="Pili subunits"/>
    <property type="match status" value="1"/>
</dbReference>
<dbReference type="InterPro" id="IPR012902">
    <property type="entry name" value="N_methyl_site"/>
</dbReference>
<feature type="transmembrane region" description="Helical" evidence="1">
    <location>
        <begin position="6"/>
        <end position="27"/>
    </location>
</feature>
<organism evidence="2 3">
    <name type="scientific">Hydrogenovibrio marinus</name>
    <dbReference type="NCBI Taxonomy" id="28885"/>
    <lineage>
        <taxon>Bacteria</taxon>
        <taxon>Pseudomonadati</taxon>
        <taxon>Pseudomonadota</taxon>
        <taxon>Gammaproteobacteria</taxon>
        <taxon>Thiotrichales</taxon>
        <taxon>Piscirickettsiaceae</taxon>
        <taxon>Hydrogenovibrio</taxon>
    </lineage>
</organism>
<evidence type="ECO:0008006" key="4">
    <source>
        <dbReference type="Google" id="ProtNLM"/>
    </source>
</evidence>
<sequence>MQSQKGFTLVEIAIVLVIIGLLLGGVLKGQELIQNARVKATQSEVQQWSAAVASYQERHDNVLPGDGKPSGTPNGQISTAERPYVFQDLMNDGLIKGNYTGTNYPSNKWGGQVYIATGQASFNLAVCYAGLDLATATELDTKMDDGQGATGDVRRSTQAAYTATNNTVCFRM</sequence>
<dbReference type="AlphaFoldDB" id="A0A066ZRN9"/>
<keyword evidence="3" id="KW-1185">Reference proteome</keyword>
<accession>A0A066ZRN9</accession>
<keyword evidence="1" id="KW-1133">Transmembrane helix</keyword>
<evidence type="ECO:0000313" key="2">
    <source>
        <dbReference type="EMBL" id="KDN96478.1"/>
    </source>
</evidence>
<keyword evidence="1" id="KW-0472">Membrane</keyword>
<evidence type="ECO:0000313" key="3">
    <source>
        <dbReference type="Proteomes" id="UP000027341"/>
    </source>
</evidence>
<evidence type="ECO:0000256" key="1">
    <source>
        <dbReference type="SAM" id="Phobius"/>
    </source>
</evidence>
<dbReference type="STRING" id="28885.EI16_09455"/>
<protein>
    <recommendedName>
        <fullName evidence="4">Prepilin-type N-terminal cleavage/methylation domain-containing protein</fullName>
    </recommendedName>
</protein>
<reference evidence="2 3" key="1">
    <citation type="submission" date="2014-04" db="EMBL/GenBank/DDBJ databases">
        <title>Draft genome sequence of Hydrogenovibrio marinus MH-110, a model organism for aerobic H2 metabolism.</title>
        <authorList>
            <person name="Cha H.J."/>
            <person name="Jo B.H."/>
            <person name="Hwang B.H."/>
        </authorList>
    </citation>
    <scope>NUCLEOTIDE SEQUENCE [LARGE SCALE GENOMIC DNA]</scope>
    <source>
        <strain evidence="2 3">MH-110</strain>
    </source>
</reference>
<dbReference type="Proteomes" id="UP000027341">
    <property type="component" value="Unassembled WGS sequence"/>
</dbReference>
<proteinExistence type="predicted"/>
<keyword evidence="1" id="KW-0812">Transmembrane</keyword>
<dbReference type="InterPro" id="IPR045584">
    <property type="entry name" value="Pilin-like"/>
</dbReference>